<proteinExistence type="inferred from homology"/>
<evidence type="ECO:0000313" key="4">
    <source>
        <dbReference type="Proteomes" id="UP000228496"/>
    </source>
</evidence>
<evidence type="ECO:0000256" key="1">
    <source>
        <dbReference type="ARBA" id="ARBA00006484"/>
    </source>
</evidence>
<dbReference type="PRINTS" id="PR00080">
    <property type="entry name" value="SDRFAMILY"/>
</dbReference>
<keyword evidence="3" id="KW-0969">Cilium</keyword>
<accession>A0A2J0Q7J7</accession>
<dbReference type="PANTHER" id="PTHR42760">
    <property type="entry name" value="SHORT-CHAIN DEHYDROGENASES/REDUCTASES FAMILY MEMBER"/>
    <property type="match status" value="1"/>
</dbReference>
<dbReference type="InterPro" id="IPR036291">
    <property type="entry name" value="NAD(P)-bd_dom_sf"/>
</dbReference>
<name>A0A2J0Q7J7_9BACT</name>
<evidence type="ECO:0000313" key="3">
    <source>
        <dbReference type="EMBL" id="PJE51052.1"/>
    </source>
</evidence>
<keyword evidence="3" id="KW-0282">Flagellum</keyword>
<dbReference type="PRINTS" id="PR00081">
    <property type="entry name" value="GDHRDH"/>
</dbReference>
<dbReference type="PANTHER" id="PTHR42760:SF133">
    <property type="entry name" value="3-OXOACYL-[ACYL-CARRIER-PROTEIN] REDUCTASE"/>
    <property type="match status" value="1"/>
</dbReference>
<sequence length="252" mass="27672">MKPKLRLKNKVVVITGGAGLIGGAFVNAAIENGANVAVLDMTEETFAKKVLFLKCDITNEKSVSESFQKIVQKFGKIDVLVNSAYPKNKNYGRKMEDVTYDDFCENVGMHLGGYFLTSKEVAKIMKKQRSGNIINVASIYGFSAPRFDIYKGVNMAMGTTVEYVAVKGAIINLTKYLASYLGEYNIRVNSLSPGGVFNNQPQKFIKNYSKKVLLGNRMARPSDLVGAFLFLSSDDSGYITGHNLVIDGGWTI</sequence>
<dbReference type="NCBIfam" id="NF006619">
    <property type="entry name" value="PRK09186.1"/>
    <property type="match status" value="1"/>
</dbReference>
<comment type="similarity">
    <text evidence="1">Belongs to the short-chain dehydrogenases/reductases (SDR) family.</text>
</comment>
<protein>
    <submittedName>
        <fullName evidence="3">Flagellin modification protein A</fullName>
    </submittedName>
</protein>
<dbReference type="GO" id="GO:0016616">
    <property type="term" value="F:oxidoreductase activity, acting on the CH-OH group of donors, NAD or NADP as acceptor"/>
    <property type="evidence" value="ECO:0007669"/>
    <property type="project" value="TreeGrafter"/>
</dbReference>
<organism evidence="3 4">
    <name type="scientific">Candidatus Yanofskybacteria bacterium CG10_big_fil_rev_8_21_14_0_10_36_16</name>
    <dbReference type="NCBI Taxonomy" id="1975096"/>
    <lineage>
        <taxon>Bacteria</taxon>
        <taxon>Candidatus Yanofskyibacteriota</taxon>
    </lineage>
</organism>
<keyword evidence="3" id="KW-0966">Cell projection</keyword>
<dbReference type="InterPro" id="IPR002347">
    <property type="entry name" value="SDR_fam"/>
</dbReference>
<comment type="caution">
    <text evidence="3">The sequence shown here is derived from an EMBL/GenBank/DDBJ whole genome shotgun (WGS) entry which is preliminary data.</text>
</comment>
<dbReference type="Proteomes" id="UP000228496">
    <property type="component" value="Unassembled WGS sequence"/>
</dbReference>
<dbReference type="EMBL" id="PCXQ01000004">
    <property type="protein sequence ID" value="PJE51052.1"/>
    <property type="molecule type" value="Genomic_DNA"/>
</dbReference>
<keyword evidence="2" id="KW-0560">Oxidoreductase</keyword>
<dbReference type="Pfam" id="PF13561">
    <property type="entry name" value="adh_short_C2"/>
    <property type="match status" value="1"/>
</dbReference>
<dbReference type="FunFam" id="3.40.50.720:FF:000084">
    <property type="entry name" value="Short-chain dehydrogenase reductase"/>
    <property type="match status" value="1"/>
</dbReference>
<dbReference type="SUPFAM" id="SSF51735">
    <property type="entry name" value="NAD(P)-binding Rossmann-fold domains"/>
    <property type="match status" value="1"/>
</dbReference>
<reference evidence="3 4" key="1">
    <citation type="submission" date="2017-09" db="EMBL/GenBank/DDBJ databases">
        <title>Depth-based differentiation of microbial function through sediment-hosted aquifers and enrichment of novel symbionts in the deep terrestrial subsurface.</title>
        <authorList>
            <person name="Probst A.J."/>
            <person name="Ladd B."/>
            <person name="Jarett J.K."/>
            <person name="Geller-Mcgrath D.E."/>
            <person name="Sieber C.M."/>
            <person name="Emerson J.B."/>
            <person name="Anantharaman K."/>
            <person name="Thomas B.C."/>
            <person name="Malmstrom R."/>
            <person name="Stieglmeier M."/>
            <person name="Klingl A."/>
            <person name="Woyke T."/>
            <person name="Ryan C.M."/>
            <person name="Banfield J.F."/>
        </authorList>
    </citation>
    <scope>NUCLEOTIDE SEQUENCE [LARGE SCALE GENOMIC DNA]</scope>
    <source>
        <strain evidence="3">CG10_big_fil_rev_8_21_14_0_10_36_16</strain>
    </source>
</reference>
<evidence type="ECO:0000256" key="2">
    <source>
        <dbReference type="ARBA" id="ARBA00023002"/>
    </source>
</evidence>
<dbReference type="Gene3D" id="3.40.50.720">
    <property type="entry name" value="NAD(P)-binding Rossmann-like Domain"/>
    <property type="match status" value="1"/>
</dbReference>
<dbReference type="AlphaFoldDB" id="A0A2J0Q7J7"/>
<gene>
    <name evidence="3" type="ORF">COV29_02140</name>
</gene>